<organism evidence="4 5">
    <name type="scientific">Aedes albopictus</name>
    <name type="common">Asian tiger mosquito</name>
    <name type="synonym">Stegomyia albopicta</name>
    <dbReference type="NCBI Taxonomy" id="7160"/>
    <lineage>
        <taxon>Eukaryota</taxon>
        <taxon>Metazoa</taxon>
        <taxon>Ecdysozoa</taxon>
        <taxon>Arthropoda</taxon>
        <taxon>Hexapoda</taxon>
        <taxon>Insecta</taxon>
        <taxon>Pterygota</taxon>
        <taxon>Neoptera</taxon>
        <taxon>Endopterygota</taxon>
        <taxon>Diptera</taxon>
        <taxon>Nematocera</taxon>
        <taxon>Culicoidea</taxon>
        <taxon>Culicidae</taxon>
        <taxon>Culicinae</taxon>
        <taxon>Aedini</taxon>
        <taxon>Aedes</taxon>
        <taxon>Stegomyia</taxon>
    </lineage>
</organism>
<feature type="compositionally biased region" description="Pro residues" evidence="1">
    <location>
        <begin position="483"/>
        <end position="492"/>
    </location>
</feature>
<feature type="compositionally biased region" description="Low complexity" evidence="1">
    <location>
        <begin position="536"/>
        <end position="564"/>
    </location>
</feature>
<feature type="compositionally biased region" description="Acidic residues" evidence="1">
    <location>
        <begin position="48"/>
        <end position="60"/>
    </location>
</feature>
<dbReference type="InterPro" id="IPR036047">
    <property type="entry name" value="F-box-like_dom_sf"/>
</dbReference>
<dbReference type="Gene3D" id="1.20.1280.50">
    <property type="match status" value="1"/>
</dbReference>
<evidence type="ECO:0000256" key="1">
    <source>
        <dbReference type="SAM" id="MobiDB-lite"/>
    </source>
</evidence>
<evidence type="ECO:0000313" key="4">
    <source>
        <dbReference type="EnsemblMetazoa" id="AALFPA23_021914.P32446"/>
    </source>
</evidence>
<dbReference type="InterPro" id="IPR001739">
    <property type="entry name" value="Methyl_CpG_DNA-bd"/>
</dbReference>
<evidence type="ECO:0000313" key="5">
    <source>
        <dbReference type="Proteomes" id="UP000069940"/>
    </source>
</evidence>
<dbReference type="CDD" id="cd00122">
    <property type="entry name" value="MBD"/>
    <property type="match status" value="1"/>
</dbReference>
<feature type="compositionally biased region" description="Polar residues" evidence="1">
    <location>
        <begin position="274"/>
        <end position="285"/>
    </location>
</feature>
<feature type="compositionally biased region" description="Polar residues" evidence="1">
    <location>
        <begin position="593"/>
        <end position="604"/>
    </location>
</feature>
<dbReference type="Pfam" id="PF01429">
    <property type="entry name" value="MBD"/>
    <property type="match status" value="1"/>
</dbReference>
<feature type="compositionally biased region" description="Pro residues" evidence="1">
    <location>
        <begin position="565"/>
        <end position="574"/>
    </location>
</feature>
<accession>A0ABM1ZV09</accession>
<dbReference type="Pfam" id="PF12937">
    <property type="entry name" value="F-box-like"/>
    <property type="match status" value="1"/>
</dbReference>
<feature type="region of interest" description="Disordered" evidence="1">
    <location>
        <begin position="273"/>
        <end position="353"/>
    </location>
</feature>
<dbReference type="RefSeq" id="XP_019534121.3">
    <property type="nucleotide sequence ID" value="XM_019678576.3"/>
</dbReference>
<dbReference type="PANTHER" id="PTHR15739">
    <property type="entry name" value="ZINC FINGER PROTEIN"/>
    <property type="match status" value="1"/>
</dbReference>
<feature type="compositionally biased region" description="Gly residues" evidence="1">
    <location>
        <begin position="24"/>
        <end position="33"/>
    </location>
</feature>
<dbReference type="SUPFAM" id="SSF52047">
    <property type="entry name" value="RNI-like"/>
    <property type="match status" value="1"/>
</dbReference>
<feature type="region of interest" description="Disordered" evidence="1">
    <location>
        <begin position="102"/>
        <end position="128"/>
    </location>
</feature>
<dbReference type="EnsemblMetazoa" id="AALFPA23_021914.R32448">
    <property type="protein sequence ID" value="AALFPA23_021914.P32448"/>
    <property type="gene ID" value="AALFPA23_021914"/>
</dbReference>
<dbReference type="SMART" id="SM00391">
    <property type="entry name" value="MBD"/>
    <property type="match status" value="1"/>
</dbReference>
<feature type="domain" description="F-box" evidence="2">
    <location>
        <begin position="643"/>
        <end position="689"/>
    </location>
</feature>
<feature type="domain" description="MBD" evidence="3">
    <location>
        <begin position="190"/>
        <end position="260"/>
    </location>
</feature>
<dbReference type="SUPFAM" id="SSF54171">
    <property type="entry name" value="DNA-binding domain"/>
    <property type="match status" value="1"/>
</dbReference>
<dbReference type="InterPro" id="IPR052283">
    <property type="entry name" value="GenomicStab_NeuMorph_Reg"/>
</dbReference>
<dbReference type="InterPro" id="IPR032675">
    <property type="entry name" value="LRR_dom_sf"/>
</dbReference>
<dbReference type="PROSITE" id="PS50982">
    <property type="entry name" value="MBD"/>
    <property type="match status" value="1"/>
</dbReference>
<dbReference type="InterPro" id="IPR001810">
    <property type="entry name" value="F-box_dom"/>
</dbReference>
<protein>
    <recommendedName>
        <fullName evidence="6">MBD domain-containing protein</fullName>
    </recommendedName>
</protein>
<dbReference type="Gene3D" id="3.80.10.10">
    <property type="entry name" value="Ribonuclease Inhibitor"/>
    <property type="match status" value="1"/>
</dbReference>
<proteinExistence type="predicted"/>
<sequence>MAQQHKLHSRDQYQQQFVATVAGGTTGIGGTTGHGSNSEKRKHRVLECDSDEDDFAGFDEDATRSENGRLGQSPNLSNSISAYVNLKKARDLQAALSKPLPSAAAAPSSSSTSSGAPPVTGGSGSAASGVSSLAAATAAAEKQDEMESGLMGFGATGSGGGAGIFEPSGKAAMLMAAANQAKRKVVAPVNAQDEAFKLPFKFGWKRELVYRANLDGNSKDKGEVYYITPSGKKLRTRNDIVMALQDGLTMDNFTFIKDPVGGSPDEEIIRSAKSYGTTPRRSVNSVAPPVLESSSDNSLGKRIPKPKMPKGASPPPPASSARSSLGQSRTPPSSRSNSQTSPKSGAIVGGHRGIAGNAVGQKLNENAFGAAKAGKLKNKVETCTIQCLPAMGMIPQLQCISCLCMYHPECVEATTAEILARRFTCKICMDEQSAAPDLSESVTPFDKPIMTNPVTTPMQPLATQSLNNGNAATAPVIDKQKKPPPPQQPPKTGPGTPKTGGKDPPPQDVIVVGNHQFIVVPKGKPAPPKAAKKQSKQPAQQPAPVQQQQQPQPTFPQQQQESPAAAPPPPPPQQQPLQTLPAVVDDSRKSVGSGATKQQATNQTSNRSFIAADLAAISQNNSNARTSSLAAGIEQNRMFASNFFSNVSVGYDVLQQTFQYLKVQELLRASCVCRMWNQVANHPRLWRTVRMKNSHVNDWSGLAHTLRQNGTKHLDLRKMLISGNSDEMWHRFAENISHVENLERIDLCRCSSTVVGNLMKSNPNLKVINALAIKNDPLDFSNFEYGQYLHELRLKSSAAVSVENELSQLGFLKNLRHLSLTSIQKLGSTSIKSLENLVNLESLELGECTEIGQNFAEILPYLTKLQRLRLEKGQENFNMFAVLEGIAVLPDLNQLELINCDVKVGFDKHINKCSNIKKLLLIPTYVSQSAATNHMVLSGIAKLKDSLEVFIWTVTVELLRVTELYIDQCDTKNRDDKNSPGESIPILKPVPGVDEVPVANTSNPADTPAQVEIVPLTTVNSILDRSLPKTKLKILKIPFASTWKQGMIELP</sequence>
<keyword evidence="5" id="KW-1185">Reference proteome</keyword>
<dbReference type="PROSITE" id="PS50181">
    <property type="entry name" value="FBOX"/>
    <property type="match status" value="1"/>
</dbReference>
<feature type="region of interest" description="Disordered" evidence="1">
    <location>
        <begin position="23"/>
        <end position="77"/>
    </location>
</feature>
<dbReference type="EnsemblMetazoa" id="AALFPA23_021914.R32446">
    <property type="protein sequence ID" value="AALFPA23_021914.P32446"/>
    <property type="gene ID" value="AALFPA23_021914"/>
</dbReference>
<dbReference type="RefSeq" id="XP_062715375.1">
    <property type="nucleotide sequence ID" value="XM_062859391.1"/>
</dbReference>
<evidence type="ECO:0000259" key="2">
    <source>
        <dbReference type="PROSITE" id="PS50181"/>
    </source>
</evidence>
<evidence type="ECO:0000259" key="3">
    <source>
        <dbReference type="PROSITE" id="PS50982"/>
    </source>
</evidence>
<feature type="region of interest" description="Disordered" evidence="1">
    <location>
        <begin position="585"/>
        <end position="604"/>
    </location>
</feature>
<dbReference type="Gene3D" id="3.30.890.10">
    <property type="entry name" value="Methyl-cpg-binding Protein 2, Chain A"/>
    <property type="match status" value="1"/>
</dbReference>
<feature type="region of interest" description="Disordered" evidence="1">
    <location>
        <begin position="475"/>
        <end position="579"/>
    </location>
</feature>
<dbReference type="PANTHER" id="PTHR15739:SF5">
    <property type="entry name" value="LD23158P"/>
    <property type="match status" value="1"/>
</dbReference>
<dbReference type="GeneID" id="109405485"/>
<dbReference type="SUPFAM" id="SSF81383">
    <property type="entry name" value="F-box domain"/>
    <property type="match status" value="1"/>
</dbReference>
<feature type="compositionally biased region" description="Polar residues" evidence="1">
    <location>
        <begin position="325"/>
        <end position="343"/>
    </location>
</feature>
<reference evidence="5" key="1">
    <citation type="journal article" date="2015" name="Proc. Natl. Acad. Sci. U.S.A.">
        <title>Genome sequence of the Asian Tiger mosquito, Aedes albopictus, reveals insights into its biology, genetics, and evolution.</title>
        <authorList>
            <person name="Chen X.G."/>
            <person name="Jiang X."/>
            <person name="Gu J."/>
            <person name="Xu M."/>
            <person name="Wu Y."/>
            <person name="Deng Y."/>
            <person name="Zhang C."/>
            <person name="Bonizzoni M."/>
            <person name="Dermauw W."/>
            <person name="Vontas J."/>
            <person name="Armbruster P."/>
            <person name="Huang X."/>
            <person name="Yang Y."/>
            <person name="Zhang H."/>
            <person name="He W."/>
            <person name="Peng H."/>
            <person name="Liu Y."/>
            <person name="Wu K."/>
            <person name="Chen J."/>
            <person name="Lirakis M."/>
            <person name="Topalis P."/>
            <person name="Van Leeuwen T."/>
            <person name="Hall A.B."/>
            <person name="Jiang X."/>
            <person name="Thorpe C."/>
            <person name="Mueller R.L."/>
            <person name="Sun C."/>
            <person name="Waterhouse R.M."/>
            <person name="Yan G."/>
            <person name="Tu Z.J."/>
            <person name="Fang X."/>
            <person name="James A.A."/>
        </authorList>
    </citation>
    <scope>NUCLEOTIDE SEQUENCE [LARGE SCALE GENOMIC DNA]</scope>
    <source>
        <strain evidence="5">Foshan</strain>
    </source>
</reference>
<name>A0ABM1ZV09_AEDAL</name>
<dbReference type="InterPro" id="IPR016177">
    <property type="entry name" value="DNA-bd_dom_sf"/>
</dbReference>
<reference evidence="4" key="2">
    <citation type="submission" date="2025-05" db="UniProtKB">
        <authorList>
            <consortium name="EnsemblMetazoa"/>
        </authorList>
    </citation>
    <scope>IDENTIFICATION</scope>
    <source>
        <strain evidence="4">Foshan</strain>
    </source>
</reference>
<evidence type="ECO:0008006" key="6">
    <source>
        <dbReference type="Google" id="ProtNLM"/>
    </source>
</evidence>
<dbReference type="Proteomes" id="UP000069940">
    <property type="component" value="Unassembled WGS sequence"/>
</dbReference>